<name>A0A7X5TNA8_9GAMM</name>
<dbReference type="AlphaFoldDB" id="A0A7X5TNA8"/>
<dbReference type="RefSeq" id="WP_166291685.1">
    <property type="nucleotide sequence ID" value="NZ_CAWPIE010000059.1"/>
</dbReference>
<evidence type="ECO:0000313" key="1">
    <source>
        <dbReference type="EMBL" id="NHB98703.1"/>
    </source>
</evidence>
<keyword evidence="2" id="KW-1185">Reference proteome</keyword>
<sequence>MTGLISSGLKLRTVYENENGEKRLIVSVTDNVVVWKTADPDLPAGAKSQGSATLASFQRWIVSEHLATEAEWAAFDRVTRLRKWGVLT</sequence>
<proteinExistence type="predicted"/>
<reference evidence="1 2" key="1">
    <citation type="submission" date="2018-02" db="EMBL/GenBank/DDBJ databases">
        <authorList>
            <person name="Machado R.A."/>
        </authorList>
    </citation>
    <scope>NUCLEOTIDE SEQUENCE [LARGE SCALE GENOMIC DNA]</scope>
    <source>
        <strain evidence="1 2">DSM 23271</strain>
    </source>
</reference>
<dbReference type="Proteomes" id="UP000547931">
    <property type="component" value="Unassembled WGS sequence"/>
</dbReference>
<organism evidence="1 2">
    <name type="scientific">Photorhabdus stackebrandtii</name>
    <dbReference type="NCBI Taxonomy" id="1123042"/>
    <lineage>
        <taxon>Bacteria</taxon>
        <taxon>Pseudomonadati</taxon>
        <taxon>Pseudomonadota</taxon>
        <taxon>Gammaproteobacteria</taxon>
        <taxon>Enterobacterales</taxon>
        <taxon>Morganellaceae</taxon>
        <taxon>Photorhabdus</taxon>
    </lineage>
</organism>
<accession>A0A7X5TNA8</accession>
<evidence type="ECO:0000313" key="2">
    <source>
        <dbReference type="Proteomes" id="UP000547931"/>
    </source>
</evidence>
<gene>
    <name evidence="1" type="ORF">C5470_21215</name>
</gene>
<dbReference type="EMBL" id="PUJV01000059">
    <property type="protein sequence ID" value="NHB98703.1"/>
    <property type="molecule type" value="Genomic_DNA"/>
</dbReference>
<comment type="caution">
    <text evidence="1">The sequence shown here is derived from an EMBL/GenBank/DDBJ whole genome shotgun (WGS) entry which is preliminary data.</text>
</comment>
<protein>
    <submittedName>
        <fullName evidence="1">Uncharacterized protein</fullName>
    </submittedName>
</protein>